<reference evidence="2" key="1">
    <citation type="submission" date="2021-02" db="EMBL/GenBank/DDBJ databases">
        <authorList>
            <person name="Nowell W R."/>
        </authorList>
    </citation>
    <scope>NUCLEOTIDE SEQUENCE</scope>
</reference>
<dbReference type="EMBL" id="CAJOBR010023272">
    <property type="protein sequence ID" value="CAF4953395.1"/>
    <property type="molecule type" value="Genomic_DNA"/>
</dbReference>
<evidence type="ECO:0000259" key="1">
    <source>
        <dbReference type="Pfam" id="PF02010"/>
    </source>
</evidence>
<dbReference type="AlphaFoldDB" id="A0A821Y6Z0"/>
<proteinExistence type="predicted"/>
<feature type="non-terminal residue" evidence="2">
    <location>
        <position position="1"/>
    </location>
</feature>
<organism evidence="2 3">
    <name type="scientific">Rotaria socialis</name>
    <dbReference type="NCBI Taxonomy" id="392032"/>
    <lineage>
        <taxon>Eukaryota</taxon>
        <taxon>Metazoa</taxon>
        <taxon>Spiralia</taxon>
        <taxon>Gnathifera</taxon>
        <taxon>Rotifera</taxon>
        <taxon>Eurotatoria</taxon>
        <taxon>Bdelloidea</taxon>
        <taxon>Philodinida</taxon>
        <taxon>Philodinidae</taxon>
        <taxon>Rotaria</taxon>
    </lineage>
</organism>
<dbReference type="InterPro" id="IPR002859">
    <property type="entry name" value="PKD/REJ-like"/>
</dbReference>
<gene>
    <name evidence="2" type="ORF">QYT958_LOCUS33667</name>
</gene>
<evidence type="ECO:0000313" key="2">
    <source>
        <dbReference type="EMBL" id="CAF4953395.1"/>
    </source>
</evidence>
<feature type="domain" description="PKD/REJ-like" evidence="1">
    <location>
        <begin position="34"/>
        <end position="181"/>
    </location>
</feature>
<name>A0A821Y6Z0_9BILA</name>
<sequence>CLPPTIRLVPNASSTAPVRFFRSDDFYILSNMLLRCDMSAAITTKWALHSCNTTCSSPIQIDELIHVNFNDIFIPARTLPYGVYQLTLTVIMEAATNITSTASTYVMVIPSGIQANLIQMGTSLVTRRYQKNFALDPGTFSTNPDEVRWDASDWNYAYYCTTASLFSSSQLMTSLLPIDDPNYMIQKTSCFKNNSGTNHI</sequence>
<dbReference type="Proteomes" id="UP000663848">
    <property type="component" value="Unassembled WGS sequence"/>
</dbReference>
<dbReference type="Pfam" id="PF02010">
    <property type="entry name" value="REJ"/>
    <property type="match status" value="1"/>
</dbReference>
<comment type="caution">
    <text evidence="2">The sequence shown here is derived from an EMBL/GenBank/DDBJ whole genome shotgun (WGS) entry which is preliminary data.</text>
</comment>
<accession>A0A821Y6Z0</accession>
<protein>
    <recommendedName>
        <fullName evidence="1">PKD/REJ-like domain-containing protein</fullName>
    </recommendedName>
</protein>
<evidence type="ECO:0000313" key="3">
    <source>
        <dbReference type="Proteomes" id="UP000663848"/>
    </source>
</evidence>